<keyword evidence="13" id="KW-1185">Reference proteome</keyword>
<dbReference type="Pfam" id="PF13715">
    <property type="entry name" value="CarbopepD_reg_2"/>
    <property type="match status" value="1"/>
</dbReference>
<dbReference type="GO" id="GO:0009279">
    <property type="term" value="C:cell outer membrane"/>
    <property type="evidence" value="ECO:0007669"/>
    <property type="project" value="UniProtKB-SubCell"/>
</dbReference>
<accession>C6XVX7</accession>
<organism evidence="12 13">
    <name type="scientific">Pedobacter heparinus (strain ATCC 13125 / DSM 2366 / CIP 104194 / JCM 7457 / NBRC 12017 / NCIMB 9290 / NRRL B-14731 / HIM 762-3)</name>
    <dbReference type="NCBI Taxonomy" id="485917"/>
    <lineage>
        <taxon>Bacteria</taxon>
        <taxon>Pseudomonadati</taxon>
        <taxon>Bacteroidota</taxon>
        <taxon>Sphingobacteriia</taxon>
        <taxon>Sphingobacteriales</taxon>
        <taxon>Sphingobacteriaceae</taxon>
        <taxon>Pedobacter</taxon>
    </lineage>
</organism>
<feature type="domain" description="TonB-dependent receptor plug" evidence="11">
    <location>
        <begin position="252"/>
        <end position="372"/>
    </location>
</feature>
<sequence>MVSIHVSVQTKTNAMYYNSTRFASRCVPAFYSPFNIKKLKFFMKVNAVLLMILLFAVGSLTASTGSAQTLADVKVSVGMNKGTLRSAFSQIEKQTDFRFAYRNELIATFKNLNISGETRSVKSTLDELLKGTGLNYKQLNNSIIIFKEVAVASSAARQDIYINGLVTDEYKLPLPGVSVKIKGTNKGVTTSNAGRYVIQVPDENAILVFSYLGYVTTEATVKNGRATNVSLKPDVGTLDDVVVIGYGTTTKRLNTGSVSSITAKDIASQPVSDPLAALQGRVAGLDITGTTGYPGSSYNVRLRGTNSILAGNSPLYIVDGIPFISEPIDQFRGANGNNSPLNSINPADIERIDILKDADATAIYGSRGANGVILISTKKGKSGKTAVDAKVYSGAAFVNHKIEMLNTQQYLALRKEAIANDGIAVTDESIPDLKKWDQNLDNDWQKTLMGGTSKFTEAQLSLSGGSDLTNFLVSGTYRREGNVTPGDQNYQRGAVNLSMNHKSADNKFNLSTSLKYTADLNKSFITDLTQYYNLSPNFPVYGPDGKYYWVGNTQNPMALFERDYESQTNNLFGNVLAKYNIFNGLSAQVSLGYNRMTLKQTQTVPEISSNPLNYTESEAYYGNSELNSYIVEPQLDYVRKIGKGTLNLLLGGTFQSSINEGLNLLGSGYPSDEQLKNPNVAVKLESRNYNYTDYKYTSIFGRATYNLDEKYIVNGTFRRDGSSRFGPDRRFGNFGAIGVAWLFANESFIKDNLGFLSYGKLRGSYGTVGNDQIGDYEYYDGWGASSFPYAGSPTLSPSRFSIPTYQWEVNHKFEVGLELGFLKDRILMTASYYRNKSGNMLISYPLSPQSGFEDYVANLPAELENKGFELELNTVNVNEKNFKWNTSFNLTIAKNKLLKYPGLENTALASRYFIGQPIDVTTGYIFDGIDPQTGLAKIKDLNNDQDIDDISDFTFLGTTTPKFYGGIMNKFSYKNWSLDFFFQFVKQEGPSLNYGYLSVPYGFMVNKDVSALDRWTPDNRQTDIPKATASASGDAYVSYSQWRLSSANWKDASFIRLKNVALRYSLGSLAKRLHVGNLTVFAQGQNLFTITNYDGFDPETKGLAMPPLSIYTAGLQLSF</sequence>
<keyword evidence="4 8" id="KW-0812">Transmembrane</keyword>
<dbReference type="HOGENOM" id="CLU_004317_0_1_10"/>
<dbReference type="Proteomes" id="UP000000852">
    <property type="component" value="Chromosome"/>
</dbReference>
<reference evidence="12 13" key="1">
    <citation type="journal article" date="2009" name="Stand. Genomic Sci.">
        <title>Complete genome sequence of Pedobacter heparinus type strain (HIM 762-3).</title>
        <authorList>
            <person name="Han C."/>
            <person name="Spring S."/>
            <person name="Lapidus A."/>
            <person name="Del Rio T.G."/>
            <person name="Tice H."/>
            <person name="Copeland A."/>
            <person name="Cheng J.F."/>
            <person name="Lucas S."/>
            <person name="Chen F."/>
            <person name="Nolan M."/>
            <person name="Bruce D."/>
            <person name="Goodwin L."/>
            <person name="Pitluck S."/>
            <person name="Ivanova N."/>
            <person name="Mavromatis K."/>
            <person name="Mikhailova N."/>
            <person name="Pati A."/>
            <person name="Chen A."/>
            <person name="Palaniappan K."/>
            <person name="Land M."/>
            <person name="Hauser L."/>
            <person name="Chang Y.J."/>
            <person name="Jeffries C.C."/>
            <person name="Saunders E."/>
            <person name="Chertkov O."/>
            <person name="Brettin T."/>
            <person name="Goker M."/>
            <person name="Rohde M."/>
            <person name="Bristow J."/>
            <person name="Eisen J.A."/>
            <person name="Markowitz V."/>
            <person name="Hugenholtz P."/>
            <person name="Kyrpides N.C."/>
            <person name="Klenk H.P."/>
            <person name="Detter J.C."/>
        </authorList>
    </citation>
    <scope>NUCLEOTIDE SEQUENCE [LARGE SCALE GENOMIC DNA]</scope>
    <source>
        <strain evidence="13">ATCC 13125 / DSM 2366 / CIP 104194 / JCM 7457 / NBRC 12017 / NCIMB 9290 / NRRL B-14731 / HIM 762-3</strain>
    </source>
</reference>
<dbReference type="eggNOG" id="COG4206">
    <property type="taxonomic scope" value="Bacteria"/>
</dbReference>
<comment type="similarity">
    <text evidence="8 9">Belongs to the TonB-dependent receptor family.</text>
</comment>
<dbReference type="Gene3D" id="2.170.130.10">
    <property type="entry name" value="TonB-dependent receptor, plug domain"/>
    <property type="match status" value="1"/>
</dbReference>
<dbReference type="KEGG" id="phe:Phep_4011"/>
<dbReference type="InterPro" id="IPR012910">
    <property type="entry name" value="Plug_dom"/>
</dbReference>
<dbReference type="AlphaFoldDB" id="C6XVX7"/>
<dbReference type="NCBIfam" id="TIGR04056">
    <property type="entry name" value="OMP_RagA_SusC"/>
    <property type="match status" value="1"/>
</dbReference>
<evidence type="ECO:0000313" key="12">
    <source>
        <dbReference type="EMBL" id="ACU06202.1"/>
    </source>
</evidence>
<dbReference type="NCBIfam" id="TIGR04057">
    <property type="entry name" value="SusC_RagA_signa"/>
    <property type="match status" value="1"/>
</dbReference>
<feature type="domain" description="TonB-dependent receptor-like beta-barrel" evidence="10">
    <location>
        <begin position="528"/>
        <end position="1087"/>
    </location>
</feature>
<evidence type="ECO:0000256" key="8">
    <source>
        <dbReference type="PROSITE-ProRule" id="PRU01360"/>
    </source>
</evidence>
<protein>
    <submittedName>
        <fullName evidence="12">TonB-dependent receptor plug</fullName>
    </submittedName>
</protein>
<dbReference type="Gene3D" id="2.40.170.20">
    <property type="entry name" value="TonB-dependent receptor, beta-barrel domain"/>
    <property type="match status" value="1"/>
</dbReference>
<keyword evidence="2 8" id="KW-0813">Transport</keyword>
<evidence type="ECO:0000256" key="9">
    <source>
        <dbReference type="RuleBase" id="RU003357"/>
    </source>
</evidence>
<dbReference type="SUPFAM" id="SSF56935">
    <property type="entry name" value="Porins"/>
    <property type="match status" value="1"/>
</dbReference>
<evidence type="ECO:0000256" key="1">
    <source>
        <dbReference type="ARBA" id="ARBA00004571"/>
    </source>
</evidence>
<dbReference type="InterPro" id="IPR008969">
    <property type="entry name" value="CarboxyPept-like_regulatory"/>
</dbReference>
<keyword evidence="7 8" id="KW-0998">Cell outer membrane</keyword>
<evidence type="ECO:0000256" key="2">
    <source>
        <dbReference type="ARBA" id="ARBA00022448"/>
    </source>
</evidence>
<keyword evidence="3 8" id="KW-1134">Transmembrane beta strand</keyword>
<dbReference type="STRING" id="485917.Phep_4011"/>
<evidence type="ECO:0000313" key="13">
    <source>
        <dbReference type="Proteomes" id="UP000000852"/>
    </source>
</evidence>
<name>C6XVX7_PEDHD</name>
<keyword evidence="6 8" id="KW-0472">Membrane</keyword>
<evidence type="ECO:0000256" key="7">
    <source>
        <dbReference type="ARBA" id="ARBA00023237"/>
    </source>
</evidence>
<keyword evidence="12" id="KW-0675">Receptor</keyword>
<gene>
    <name evidence="12" type="ordered locus">Phep_4011</name>
</gene>
<dbReference type="InterPro" id="IPR039426">
    <property type="entry name" value="TonB-dep_rcpt-like"/>
</dbReference>
<dbReference type="InterPro" id="IPR037066">
    <property type="entry name" value="Plug_dom_sf"/>
</dbReference>
<dbReference type="eggNOG" id="COG4771">
    <property type="taxonomic scope" value="Bacteria"/>
</dbReference>
<evidence type="ECO:0000256" key="3">
    <source>
        <dbReference type="ARBA" id="ARBA00022452"/>
    </source>
</evidence>
<dbReference type="Gene3D" id="3.55.50.30">
    <property type="match status" value="1"/>
</dbReference>
<evidence type="ECO:0000256" key="6">
    <source>
        <dbReference type="ARBA" id="ARBA00023136"/>
    </source>
</evidence>
<comment type="subcellular location">
    <subcellularLocation>
        <location evidence="1 8">Cell outer membrane</location>
        <topology evidence="1 8">Multi-pass membrane protein</topology>
    </subcellularLocation>
</comment>
<keyword evidence="5 9" id="KW-0798">TonB box</keyword>
<dbReference type="InterPro" id="IPR036942">
    <property type="entry name" value="Beta-barrel_TonB_sf"/>
</dbReference>
<dbReference type="PROSITE" id="PS52016">
    <property type="entry name" value="TONB_DEPENDENT_REC_3"/>
    <property type="match status" value="1"/>
</dbReference>
<proteinExistence type="inferred from homology"/>
<evidence type="ECO:0000259" key="11">
    <source>
        <dbReference type="Pfam" id="PF07715"/>
    </source>
</evidence>
<evidence type="ECO:0000259" key="10">
    <source>
        <dbReference type="Pfam" id="PF00593"/>
    </source>
</evidence>
<dbReference type="InterPro" id="IPR023997">
    <property type="entry name" value="TonB-dep_OMP_SusC/RagA_CS"/>
</dbReference>
<evidence type="ECO:0000256" key="5">
    <source>
        <dbReference type="ARBA" id="ARBA00023077"/>
    </source>
</evidence>
<evidence type="ECO:0000256" key="4">
    <source>
        <dbReference type="ARBA" id="ARBA00022692"/>
    </source>
</evidence>
<dbReference type="EMBL" id="CP001681">
    <property type="protein sequence ID" value="ACU06202.1"/>
    <property type="molecule type" value="Genomic_DNA"/>
</dbReference>
<dbReference type="Gene3D" id="2.60.40.1120">
    <property type="entry name" value="Carboxypeptidase-like, regulatory domain"/>
    <property type="match status" value="1"/>
</dbReference>
<dbReference type="Pfam" id="PF07715">
    <property type="entry name" value="Plug"/>
    <property type="match status" value="1"/>
</dbReference>
<dbReference type="InterPro" id="IPR023996">
    <property type="entry name" value="TonB-dep_OMP_SusC/RagA"/>
</dbReference>
<dbReference type="Pfam" id="PF00593">
    <property type="entry name" value="TonB_dep_Rec_b-barrel"/>
    <property type="match status" value="1"/>
</dbReference>
<dbReference type="InterPro" id="IPR000531">
    <property type="entry name" value="Beta-barrel_TonB"/>
</dbReference>
<dbReference type="SUPFAM" id="SSF49464">
    <property type="entry name" value="Carboxypeptidase regulatory domain-like"/>
    <property type="match status" value="1"/>
</dbReference>